<accession>A0ABT2TCP3</accession>
<evidence type="ECO:0000313" key="1">
    <source>
        <dbReference type="EMBL" id="MCU6748060.1"/>
    </source>
</evidence>
<evidence type="ECO:0000313" key="2">
    <source>
        <dbReference type="Proteomes" id="UP001652394"/>
    </source>
</evidence>
<dbReference type="EMBL" id="JAOQJX010000015">
    <property type="protein sequence ID" value="MCU6748060.1"/>
    <property type="molecule type" value="Genomic_DNA"/>
</dbReference>
<keyword evidence="2" id="KW-1185">Reference proteome</keyword>
<protein>
    <submittedName>
        <fullName evidence="1">Uncharacterized protein</fullName>
    </submittedName>
</protein>
<comment type="caution">
    <text evidence="1">The sequence shown here is derived from an EMBL/GenBank/DDBJ whole genome shotgun (WGS) entry which is preliminary data.</text>
</comment>
<name>A0ABT2TCP3_9FIRM</name>
<dbReference type="RefSeq" id="WP_267304166.1">
    <property type="nucleotide sequence ID" value="NZ_JAOQJX010000015.1"/>
</dbReference>
<gene>
    <name evidence="1" type="ORF">OCV51_10420</name>
</gene>
<reference evidence="1 2" key="1">
    <citation type="journal article" date="2021" name="ISME Commun">
        <title>Automated analysis of genomic sequences facilitates high-throughput and comprehensive description of bacteria.</title>
        <authorList>
            <person name="Hitch T.C.A."/>
        </authorList>
    </citation>
    <scope>NUCLEOTIDE SEQUENCE [LARGE SCALE GENOMIC DNA]</scope>
    <source>
        <strain evidence="1 2">H2_18</strain>
    </source>
</reference>
<dbReference type="Proteomes" id="UP001652394">
    <property type="component" value="Unassembled WGS sequence"/>
</dbReference>
<proteinExistence type="predicted"/>
<sequence length="85" mass="9607">MEINNEYPRIEIKSTDGTLTELYIDGHLVRGVRRLVFEKSSRGMPVLTVDLNALNISIDTPAVIEQDGYGEMEINFKDGCTVFKE</sequence>
<organism evidence="1 2">
    <name type="scientific">Faecalicatena acetigenes</name>
    <dbReference type="NCBI Taxonomy" id="2981790"/>
    <lineage>
        <taxon>Bacteria</taxon>
        <taxon>Bacillati</taxon>
        <taxon>Bacillota</taxon>
        <taxon>Clostridia</taxon>
        <taxon>Lachnospirales</taxon>
        <taxon>Lachnospiraceae</taxon>
        <taxon>Faecalicatena</taxon>
    </lineage>
</organism>